<dbReference type="AlphaFoldDB" id="A0A8T9BMX9"/>
<dbReference type="EMBL" id="QGMF01000015">
    <property type="protein sequence ID" value="TVY21470.1"/>
    <property type="molecule type" value="Genomic_DNA"/>
</dbReference>
<evidence type="ECO:0000256" key="2">
    <source>
        <dbReference type="SAM" id="SignalP"/>
    </source>
</evidence>
<keyword evidence="4" id="KW-1185">Reference proteome</keyword>
<dbReference type="Proteomes" id="UP000469559">
    <property type="component" value="Unassembled WGS sequence"/>
</dbReference>
<feature type="compositionally biased region" description="Polar residues" evidence="1">
    <location>
        <begin position="54"/>
        <end position="70"/>
    </location>
</feature>
<evidence type="ECO:0008006" key="5">
    <source>
        <dbReference type="Google" id="ProtNLM"/>
    </source>
</evidence>
<evidence type="ECO:0000313" key="4">
    <source>
        <dbReference type="Proteomes" id="UP000469559"/>
    </source>
</evidence>
<organism evidence="3 4">
    <name type="scientific">Lachnellula arida</name>
    <dbReference type="NCBI Taxonomy" id="1316785"/>
    <lineage>
        <taxon>Eukaryota</taxon>
        <taxon>Fungi</taxon>
        <taxon>Dikarya</taxon>
        <taxon>Ascomycota</taxon>
        <taxon>Pezizomycotina</taxon>
        <taxon>Leotiomycetes</taxon>
        <taxon>Helotiales</taxon>
        <taxon>Lachnaceae</taxon>
        <taxon>Lachnellula</taxon>
    </lineage>
</organism>
<feature type="chain" id="PRO_5035867186" description="Malate dehydrogenase" evidence="2">
    <location>
        <begin position="23"/>
        <end position="250"/>
    </location>
</feature>
<keyword evidence="2" id="KW-0732">Signal</keyword>
<dbReference type="OrthoDB" id="1859733at2759"/>
<dbReference type="InterPro" id="IPR021851">
    <property type="entry name" value="DUF3455"/>
</dbReference>
<gene>
    <name evidence="3" type="ORF">LARI1_G000595</name>
</gene>
<protein>
    <recommendedName>
        <fullName evidence="5">Malate dehydrogenase</fullName>
    </recommendedName>
</protein>
<evidence type="ECO:0000313" key="3">
    <source>
        <dbReference type="EMBL" id="TVY21470.1"/>
    </source>
</evidence>
<dbReference type="PANTHER" id="PTHR35567">
    <property type="entry name" value="MALATE DEHYDROGENASE (AFU_ORTHOLOGUE AFUA_2G13800)"/>
    <property type="match status" value="1"/>
</dbReference>
<reference evidence="3 4" key="1">
    <citation type="submission" date="2018-05" db="EMBL/GenBank/DDBJ databases">
        <title>Whole genome sequencing for identification of molecular markers to develop diagnostic detection tools for the regulated plant pathogen Lachnellula willkommii.</title>
        <authorList>
            <person name="Giroux E."/>
            <person name="Bilodeau G."/>
        </authorList>
    </citation>
    <scope>NUCLEOTIDE SEQUENCE [LARGE SCALE GENOMIC DNA]</scope>
    <source>
        <strain evidence="3 4">CBS 203.66</strain>
    </source>
</reference>
<feature type="region of interest" description="Disordered" evidence="1">
    <location>
        <begin position="46"/>
        <end position="73"/>
    </location>
</feature>
<dbReference type="Pfam" id="PF11937">
    <property type="entry name" value="DUF3455"/>
    <property type="match status" value="1"/>
</dbReference>
<sequence>MPSMSTILKSLALASLLNLATASPIGPPALASLTCKTATATAANATSTGAAPTIPTSGTSTSQTHLTSRPDTPDLPSTALKLSYVAVGRGTQNYTCAAAGANSSATGAIAMLFDATSLAYANISTLHAIPPAAVNQAVPTGSMTTSSGALSVLGHHYFDASGTPTFNLTAASKILFGAKTGDVKAPADSSKGPAGTGAVDWLSLTAKPAPYVSEGVSFVYRVVTAGGMAPACTAAGTEIVQYAAEYWFYA</sequence>
<proteinExistence type="predicted"/>
<evidence type="ECO:0000256" key="1">
    <source>
        <dbReference type="SAM" id="MobiDB-lite"/>
    </source>
</evidence>
<comment type="caution">
    <text evidence="3">The sequence shown here is derived from an EMBL/GenBank/DDBJ whole genome shotgun (WGS) entry which is preliminary data.</text>
</comment>
<feature type="signal peptide" evidence="2">
    <location>
        <begin position="1"/>
        <end position="22"/>
    </location>
</feature>
<dbReference type="PANTHER" id="PTHR35567:SF3">
    <property type="entry name" value="MALATE DEHYDROGENASE"/>
    <property type="match status" value="1"/>
</dbReference>
<accession>A0A8T9BMX9</accession>
<name>A0A8T9BMX9_9HELO</name>